<sequence>MAVLLNSGPGLRKQVFPIDYEAEESQRLVDAAHYDDANSAFECIANPLVDVNFIGTVSLKSKRAEIILRDESPHEVHFVYEEFRTEVTALFLAAHSGNLSLLRKLLNAGANVNQKLFRGYAATAAVREGHLKILEILINGGSSQLACEEALMEASYMGRARFAELLMKSNMIRPHVSVHALVSACCRGFVEVVDVLIRHGVDANAIDRVLLQSSKPFLHANVDCNPLFAAVVSRQIDVVRLLLQVGVRTDTKVKLGAWSWEMDAGEEYRVGVGLAEAYPITWCAVEYFETNGAILRMLLCHLSPNSSHMGRTLMHHAILCNNEKAVNILVNCDADAALQTTEGANELPIHMAARLSSCNILRCLINAGCNLDSQTKSGDTALMICARYRHDKCLKMLASAGADLGLVNSSGHSATSMADSVQWSNGLQKAIVDVIRDGKVIRSSNASIFSVLLFVTRANDVEALKKLLQHPNLDLDEQDDNGFSAAMLAAAGGYSEAFKSLLYAGADMLKLRNRYGQTAINLVEMNQNWEAFKKVILDYAIEKRRSGSIEVKNHLHRAAHDGEISNVDQLIERGYDVNALDDNGCTPLMLAARGCHGEICELLISRGAKCDIQNERQETALLLSRENGTGNDAERVILDELARRLVLAGARVKKHTKCGKGSPHKKTLKMVGAAGILRWGNSNKRNVVCKDAEVGPTAKFRWNRRKKFDADEPGIFHVLTTKNKVLHFVCEGGVEMAELWVRGISLVTREAIFGQ</sequence>
<accession>A0ACB9NKL1</accession>
<proteinExistence type="predicted"/>
<keyword evidence="2" id="KW-1185">Reference proteome</keyword>
<organism evidence="1 2">
    <name type="scientific">Bauhinia variegata</name>
    <name type="common">Purple orchid tree</name>
    <name type="synonym">Phanera variegata</name>
    <dbReference type="NCBI Taxonomy" id="167791"/>
    <lineage>
        <taxon>Eukaryota</taxon>
        <taxon>Viridiplantae</taxon>
        <taxon>Streptophyta</taxon>
        <taxon>Embryophyta</taxon>
        <taxon>Tracheophyta</taxon>
        <taxon>Spermatophyta</taxon>
        <taxon>Magnoliopsida</taxon>
        <taxon>eudicotyledons</taxon>
        <taxon>Gunneridae</taxon>
        <taxon>Pentapetalae</taxon>
        <taxon>rosids</taxon>
        <taxon>fabids</taxon>
        <taxon>Fabales</taxon>
        <taxon>Fabaceae</taxon>
        <taxon>Cercidoideae</taxon>
        <taxon>Cercideae</taxon>
        <taxon>Bauhiniinae</taxon>
        <taxon>Bauhinia</taxon>
    </lineage>
</organism>
<dbReference type="Proteomes" id="UP000828941">
    <property type="component" value="Chromosome 6"/>
</dbReference>
<evidence type="ECO:0000313" key="2">
    <source>
        <dbReference type="Proteomes" id="UP000828941"/>
    </source>
</evidence>
<reference evidence="1 2" key="1">
    <citation type="journal article" date="2022" name="DNA Res.">
        <title>Chromosomal-level genome assembly of the orchid tree Bauhinia variegata (Leguminosae; Cercidoideae) supports the allotetraploid origin hypothesis of Bauhinia.</title>
        <authorList>
            <person name="Zhong Y."/>
            <person name="Chen Y."/>
            <person name="Zheng D."/>
            <person name="Pang J."/>
            <person name="Liu Y."/>
            <person name="Luo S."/>
            <person name="Meng S."/>
            <person name="Qian L."/>
            <person name="Wei D."/>
            <person name="Dai S."/>
            <person name="Zhou R."/>
        </authorList>
    </citation>
    <scope>NUCLEOTIDE SEQUENCE [LARGE SCALE GENOMIC DNA]</scope>
    <source>
        <strain evidence="1">BV-YZ2020</strain>
    </source>
</reference>
<protein>
    <submittedName>
        <fullName evidence="1">Uncharacterized protein</fullName>
    </submittedName>
</protein>
<dbReference type="EMBL" id="CM039431">
    <property type="protein sequence ID" value="KAI4336603.1"/>
    <property type="molecule type" value="Genomic_DNA"/>
</dbReference>
<name>A0ACB9NKL1_BAUVA</name>
<comment type="caution">
    <text evidence="1">The sequence shown here is derived from an EMBL/GenBank/DDBJ whole genome shotgun (WGS) entry which is preliminary data.</text>
</comment>
<gene>
    <name evidence="1" type="ORF">L6164_015110</name>
</gene>
<evidence type="ECO:0000313" key="1">
    <source>
        <dbReference type="EMBL" id="KAI4336603.1"/>
    </source>
</evidence>